<sequence>MALAPKFKGQRLLFSQPDAAPSAAAASEPLHTVEVYLDYVCPFSAKIFNTILTAVAPAIRADPALAGRVQFLFRNQVQPWHPSSTLTHEASVAVLRLAPDRFWDFSAALFRDQKAYFDVSVVGETRNETYRRLAALAAESAGVDAGEVYSLLAIPAQAAEDGSLNVGNAVTNDLKVLVKMARLVGVHVSPTVIFDGVVANDVSSGWTVEQWLAWLGKNVA</sequence>
<dbReference type="PANTHER" id="PTHR33875">
    <property type="entry name" value="OS09G0542200 PROTEIN"/>
    <property type="match status" value="1"/>
</dbReference>
<keyword evidence="2" id="KW-1185">Reference proteome</keyword>
<dbReference type="Gene3D" id="3.40.30.10">
    <property type="entry name" value="Glutaredoxin"/>
    <property type="match status" value="1"/>
</dbReference>
<organism evidence="1 2">
    <name type="scientific">Podospora appendiculata</name>
    <dbReference type="NCBI Taxonomy" id="314037"/>
    <lineage>
        <taxon>Eukaryota</taxon>
        <taxon>Fungi</taxon>
        <taxon>Dikarya</taxon>
        <taxon>Ascomycota</taxon>
        <taxon>Pezizomycotina</taxon>
        <taxon>Sordariomycetes</taxon>
        <taxon>Sordariomycetidae</taxon>
        <taxon>Sordariales</taxon>
        <taxon>Podosporaceae</taxon>
        <taxon>Podospora</taxon>
    </lineage>
</organism>
<dbReference type="CDD" id="cd02972">
    <property type="entry name" value="DsbA_family"/>
    <property type="match status" value="1"/>
</dbReference>
<name>A0AAE1CH80_9PEZI</name>
<accession>A0AAE1CH80</accession>
<gene>
    <name evidence="1" type="ORF">B0T22DRAFT_73427</name>
</gene>
<dbReference type="Proteomes" id="UP001270362">
    <property type="component" value="Unassembled WGS sequence"/>
</dbReference>
<evidence type="ECO:0000313" key="1">
    <source>
        <dbReference type="EMBL" id="KAK3694541.1"/>
    </source>
</evidence>
<comment type="caution">
    <text evidence="1">The sequence shown here is derived from an EMBL/GenBank/DDBJ whole genome shotgun (WGS) entry which is preliminary data.</text>
</comment>
<evidence type="ECO:0008006" key="3">
    <source>
        <dbReference type="Google" id="ProtNLM"/>
    </source>
</evidence>
<dbReference type="SUPFAM" id="SSF52833">
    <property type="entry name" value="Thioredoxin-like"/>
    <property type="match status" value="1"/>
</dbReference>
<proteinExistence type="predicted"/>
<reference evidence="1" key="2">
    <citation type="submission" date="2023-06" db="EMBL/GenBank/DDBJ databases">
        <authorList>
            <consortium name="Lawrence Berkeley National Laboratory"/>
            <person name="Haridas S."/>
            <person name="Hensen N."/>
            <person name="Bonometti L."/>
            <person name="Westerberg I."/>
            <person name="Brannstrom I.O."/>
            <person name="Guillou S."/>
            <person name="Cros-Aarteil S."/>
            <person name="Calhoun S."/>
            <person name="Kuo A."/>
            <person name="Mondo S."/>
            <person name="Pangilinan J."/>
            <person name="Riley R."/>
            <person name="Labutti K."/>
            <person name="Andreopoulos B."/>
            <person name="Lipzen A."/>
            <person name="Chen C."/>
            <person name="Yanf M."/>
            <person name="Daum C."/>
            <person name="Ng V."/>
            <person name="Clum A."/>
            <person name="Steindorff A."/>
            <person name="Ohm R."/>
            <person name="Martin F."/>
            <person name="Silar P."/>
            <person name="Natvig D."/>
            <person name="Lalanne C."/>
            <person name="Gautier V."/>
            <person name="Ament-Velasquez S.L."/>
            <person name="Kruys A."/>
            <person name="Hutchinson M.I."/>
            <person name="Powell A.J."/>
            <person name="Barry K."/>
            <person name="Miller A.N."/>
            <person name="Grigoriev I.V."/>
            <person name="Debuchy R."/>
            <person name="Gladieux P."/>
            <person name="Thoren M.H."/>
            <person name="Johannesson H."/>
        </authorList>
    </citation>
    <scope>NUCLEOTIDE SEQUENCE</scope>
    <source>
        <strain evidence="1">CBS 314.62</strain>
    </source>
</reference>
<evidence type="ECO:0000313" key="2">
    <source>
        <dbReference type="Proteomes" id="UP001270362"/>
    </source>
</evidence>
<dbReference type="InterPro" id="IPR036249">
    <property type="entry name" value="Thioredoxin-like_sf"/>
</dbReference>
<dbReference type="PANTHER" id="PTHR33875:SF2">
    <property type="entry name" value="ACR183CP"/>
    <property type="match status" value="1"/>
</dbReference>
<dbReference type="EMBL" id="JAULSO010000001">
    <property type="protein sequence ID" value="KAK3694541.1"/>
    <property type="molecule type" value="Genomic_DNA"/>
</dbReference>
<dbReference type="AlphaFoldDB" id="A0AAE1CH80"/>
<reference evidence="1" key="1">
    <citation type="journal article" date="2023" name="Mol. Phylogenet. Evol.">
        <title>Genome-scale phylogeny and comparative genomics of the fungal order Sordariales.</title>
        <authorList>
            <person name="Hensen N."/>
            <person name="Bonometti L."/>
            <person name="Westerberg I."/>
            <person name="Brannstrom I.O."/>
            <person name="Guillou S."/>
            <person name="Cros-Aarteil S."/>
            <person name="Calhoun S."/>
            <person name="Haridas S."/>
            <person name="Kuo A."/>
            <person name="Mondo S."/>
            <person name="Pangilinan J."/>
            <person name="Riley R."/>
            <person name="LaButti K."/>
            <person name="Andreopoulos B."/>
            <person name="Lipzen A."/>
            <person name="Chen C."/>
            <person name="Yan M."/>
            <person name="Daum C."/>
            <person name="Ng V."/>
            <person name="Clum A."/>
            <person name="Steindorff A."/>
            <person name="Ohm R.A."/>
            <person name="Martin F."/>
            <person name="Silar P."/>
            <person name="Natvig D.O."/>
            <person name="Lalanne C."/>
            <person name="Gautier V."/>
            <person name="Ament-Velasquez S.L."/>
            <person name="Kruys A."/>
            <person name="Hutchinson M.I."/>
            <person name="Powell A.J."/>
            <person name="Barry K."/>
            <person name="Miller A.N."/>
            <person name="Grigoriev I.V."/>
            <person name="Debuchy R."/>
            <person name="Gladieux P."/>
            <person name="Hiltunen Thoren M."/>
            <person name="Johannesson H."/>
        </authorList>
    </citation>
    <scope>NUCLEOTIDE SEQUENCE</scope>
    <source>
        <strain evidence="1">CBS 314.62</strain>
    </source>
</reference>
<protein>
    <recommendedName>
        <fullName evidence="3">Thioredoxin-like fold domain-containing protein</fullName>
    </recommendedName>
</protein>